<accession>A0A3M7QAY2</accession>
<comment type="caution">
    <text evidence="1">The sequence shown here is derived from an EMBL/GenBank/DDBJ whole genome shotgun (WGS) entry which is preliminary data.</text>
</comment>
<keyword evidence="1" id="KW-0695">RNA-directed DNA polymerase</keyword>
<sequence length="204" mass="22818">YGERLNEQFSDTVWQGVTQANISRFIRRDALPPVVPVFNLTNVGEQLRNVKSTTAGPDGISGKLLYSARLELVSPLATIFNHCVNKGIVIDEWRLGNITPIPKVQNPATPSDMRPTAITSTPLIFINPPRVLGSSVPTVYLLGQMLETLKSYKYLGFELSDSLDLDLQWRCVRSIVSPVEFLLKQLNTRRPAGFLSSFFLQKIE</sequence>
<dbReference type="Proteomes" id="UP000276133">
    <property type="component" value="Unassembled WGS sequence"/>
</dbReference>
<feature type="non-terminal residue" evidence="1">
    <location>
        <position position="1"/>
    </location>
</feature>
<dbReference type="AlphaFoldDB" id="A0A3M7QAY2"/>
<keyword evidence="1" id="KW-0808">Transferase</keyword>
<dbReference type="PANTHER" id="PTHR47510">
    <property type="entry name" value="REVERSE TRANSCRIPTASE DOMAIN-CONTAINING PROTEIN"/>
    <property type="match status" value="1"/>
</dbReference>
<protein>
    <submittedName>
        <fullName evidence="1">RNA-directed DNA polymerase from mobile element</fullName>
    </submittedName>
</protein>
<dbReference type="PANTHER" id="PTHR47510:SF3">
    <property type="entry name" value="ENDO_EXONUCLEASE_PHOSPHATASE DOMAIN-CONTAINING PROTEIN"/>
    <property type="match status" value="1"/>
</dbReference>
<dbReference type="GO" id="GO:0003964">
    <property type="term" value="F:RNA-directed DNA polymerase activity"/>
    <property type="evidence" value="ECO:0007669"/>
    <property type="project" value="UniProtKB-KW"/>
</dbReference>
<dbReference type="EMBL" id="REGN01006849">
    <property type="protein sequence ID" value="RNA08125.1"/>
    <property type="molecule type" value="Genomic_DNA"/>
</dbReference>
<proteinExistence type="predicted"/>
<evidence type="ECO:0000313" key="1">
    <source>
        <dbReference type="EMBL" id="RNA08125.1"/>
    </source>
</evidence>
<evidence type="ECO:0000313" key="2">
    <source>
        <dbReference type="Proteomes" id="UP000276133"/>
    </source>
</evidence>
<keyword evidence="2" id="KW-1185">Reference proteome</keyword>
<reference evidence="1 2" key="1">
    <citation type="journal article" date="2018" name="Sci. Rep.">
        <title>Genomic signatures of local adaptation to the degree of environmental predictability in rotifers.</title>
        <authorList>
            <person name="Franch-Gras L."/>
            <person name="Hahn C."/>
            <person name="Garcia-Roger E.M."/>
            <person name="Carmona M.J."/>
            <person name="Serra M."/>
            <person name="Gomez A."/>
        </authorList>
    </citation>
    <scope>NUCLEOTIDE SEQUENCE [LARGE SCALE GENOMIC DNA]</scope>
    <source>
        <strain evidence="1">HYR1</strain>
    </source>
</reference>
<gene>
    <name evidence="1" type="ORF">BpHYR1_002753</name>
</gene>
<keyword evidence="1" id="KW-0548">Nucleotidyltransferase</keyword>
<dbReference type="OrthoDB" id="416454at2759"/>
<name>A0A3M7QAY2_BRAPC</name>
<organism evidence="1 2">
    <name type="scientific">Brachionus plicatilis</name>
    <name type="common">Marine rotifer</name>
    <name type="synonym">Brachionus muelleri</name>
    <dbReference type="NCBI Taxonomy" id="10195"/>
    <lineage>
        <taxon>Eukaryota</taxon>
        <taxon>Metazoa</taxon>
        <taxon>Spiralia</taxon>
        <taxon>Gnathifera</taxon>
        <taxon>Rotifera</taxon>
        <taxon>Eurotatoria</taxon>
        <taxon>Monogononta</taxon>
        <taxon>Pseudotrocha</taxon>
        <taxon>Ploima</taxon>
        <taxon>Brachionidae</taxon>
        <taxon>Brachionus</taxon>
    </lineage>
</organism>